<comment type="caution">
    <text evidence="3">The sequence shown here is derived from an EMBL/GenBank/DDBJ whole genome shotgun (WGS) entry which is preliminary data.</text>
</comment>
<keyword evidence="2" id="KW-0732">Signal</keyword>
<accession>A0A399M8F2</accession>
<evidence type="ECO:0000256" key="2">
    <source>
        <dbReference type="SAM" id="SignalP"/>
    </source>
</evidence>
<evidence type="ECO:0000256" key="1">
    <source>
        <dbReference type="SAM" id="MobiDB-lite"/>
    </source>
</evidence>
<feature type="region of interest" description="Disordered" evidence="1">
    <location>
        <begin position="60"/>
        <end position="83"/>
    </location>
</feature>
<dbReference type="EMBL" id="QWLL01000020">
    <property type="protein sequence ID" value="RII78060.1"/>
    <property type="molecule type" value="Genomic_DNA"/>
</dbReference>
<sequence length="83" mass="8928">MYSRRPSWRSLLLVGASLLAKQATRWMAPASPVFAGKPAPTGVAMSQQIFRVCRPTGLCGPRQSASSPPAHPARCGWRSRPAP</sequence>
<dbReference type="AlphaFoldDB" id="A0A399M8F2"/>
<protein>
    <recommendedName>
        <fullName evidence="5">Secreted protein</fullName>
    </recommendedName>
</protein>
<proteinExistence type="predicted"/>
<reference evidence="3 4" key="1">
    <citation type="submission" date="2018-08" db="EMBL/GenBank/DDBJ databases">
        <title>Draft genome sequence of the cyanotroph, Pseudomonas monteilii BCN3.</title>
        <authorList>
            <person name="Jones L.B."/>
            <person name="Kunz D.A."/>
        </authorList>
    </citation>
    <scope>NUCLEOTIDE SEQUENCE [LARGE SCALE GENOMIC DNA]</scope>
    <source>
        <strain evidence="3 4">BCN3</strain>
    </source>
</reference>
<feature type="signal peptide" evidence="2">
    <location>
        <begin position="1"/>
        <end position="22"/>
    </location>
</feature>
<gene>
    <name evidence="3" type="ORF">D0894_09790</name>
</gene>
<evidence type="ECO:0008006" key="5">
    <source>
        <dbReference type="Google" id="ProtNLM"/>
    </source>
</evidence>
<dbReference type="Proteomes" id="UP000265875">
    <property type="component" value="Unassembled WGS sequence"/>
</dbReference>
<organism evidence="3 4">
    <name type="scientific">Pseudomonas monteilii</name>
    <dbReference type="NCBI Taxonomy" id="76759"/>
    <lineage>
        <taxon>Bacteria</taxon>
        <taxon>Pseudomonadati</taxon>
        <taxon>Pseudomonadota</taxon>
        <taxon>Gammaproteobacteria</taxon>
        <taxon>Pseudomonadales</taxon>
        <taxon>Pseudomonadaceae</taxon>
        <taxon>Pseudomonas</taxon>
    </lineage>
</organism>
<name>A0A399M8F2_9PSED</name>
<evidence type="ECO:0000313" key="3">
    <source>
        <dbReference type="EMBL" id="RII78060.1"/>
    </source>
</evidence>
<feature type="chain" id="PRO_5017230894" description="Secreted protein" evidence="2">
    <location>
        <begin position="23"/>
        <end position="83"/>
    </location>
</feature>
<evidence type="ECO:0000313" key="4">
    <source>
        <dbReference type="Proteomes" id="UP000265875"/>
    </source>
</evidence>